<comment type="cofactor">
    <cofactor evidence="2">
        <name>Zn(2+)</name>
        <dbReference type="ChEBI" id="CHEBI:29105"/>
    </cofactor>
</comment>
<dbReference type="Gene3D" id="3.30.160.70">
    <property type="entry name" value="Methylated DNA-protein cysteine methyltransferase domain"/>
    <property type="match status" value="1"/>
</dbReference>
<feature type="domain" description="Methylguanine DNA methyltransferase ribonuclease-like" evidence="19">
    <location>
        <begin position="25"/>
        <end position="103"/>
    </location>
</feature>
<dbReference type="Pfam" id="PF02870">
    <property type="entry name" value="Methyltransf_1N"/>
    <property type="match status" value="1"/>
</dbReference>
<dbReference type="PANTHER" id="PTHR46460">
    <property type="entry name" value="METHYLATED-DNA--PROTEIN-CYSTEINE METHYLTRANSFERASE"/>
    <property type="match status" value="1"/>
</dbReference>
<protein>
    <recommendedName>
        <fullName evidence="6">Methylated-DNA--protein-cysteine methyltransferase</fullName>
        <ecNumber evidence="5">2.1.1.63</ecNumber>
    </recommendedName>
</protein>
<dbReference type="InterPro" id="IPR036388">
    <property type="entry name" value="WH-like_DNA-bd_sf"/>
</dbReference>
<feature type="non-terminal residue" evidence="20">
    <location>
        <position position="188"/>
    </location>
</feature>
<evidence type="ECO:0000256" key="10">
    <source>
        <dbReference type="ARBA" id="ARBA00022679"/>
    </source>
</evidence>
<comment type="function">
    <text evidence="3">Involved in the cellular defense against the biological effects of O6-methylguanine (O6-MeG) and O4-methylthymine (O4-MeT) in DNA. Repairs the methylated nucleobase in DNA by stoichiometrically transferring the methyl group to a cysteine residue in the enzyme. This is a suicide reaction: the enzyme is irreversibly inactivated.</text>
</comment>
<evidence type="ECO:0000256" key="4">
    <source>
        <dbReference type="ARBA" id="ARBA00008711"/>
    </source>
</evidence>
<keyword evidence="12" id="KW-0227">DNA damage</keyword>
<comment type="catalytic activity">
    <reaction evidence="1">
        <text>a 4-O-methyl-thymidine in DNA + L-cysteinyl-[protein] = a thymidine in DNA + S-methyl-L-cysteinyl-[protein]</text>
        <dbReference type="Rhea" id="RHEA:53428"/>
        <dbReference type="Rhea" id="RHEA-COMP:10131"/>
        <dbReference type="Rhea" id="RHEA-COMP:10132"/>
        <dbReference type="Rhea" id="RHEA-COMP:13555"/>
        <dbReference type="Rhea" id="RHEA-COMP:13556"/>
        <dbReference type="ChEBI" id="CHEBI:29950"/>
        <dbReference type="ChEBI" id="CHEBI:82612"/>
        <dbReference type="ChEBI" id="CHEBI:137386"/>
        <dbReference type="ChEBI" id="CHEBI:137387"/>
        <dbReference type="EC" id="2.1.1.63"/>
    </reaction>
</comment>
<evidence type="ECO:0000256" key="2">
    <source>
        <dbReference type="ARBA" id="ARBA00001947"/>
    </source>
</evidence>
<evidence type="ECO:0000256" key="14">
    <source>
        <dbReference type="ARBA" id="ARBA00023125"/>
    </source>
</evidence>
<evidence type="ECO:0000313" key="21">
    <source>
        <dbReference type="Proteomes" id="UP000766698"/>
    </source>
</evidence>
<dbReference type="PROSITE" id="PS00374">
    <property type="entry name" value="MGMT"/>
    <property type="match status" value="1"/>
</dbReference>
<evidence type="ECO:0000256" key="8">
    <source>
        <dbReference type="ARBA" id="ARBA00022553"/>
    </source>
</evidence>
<dbReference type="NCBIfam" id="TIGR00589">
    <property type="entry name" value="ogt"/>
    <property type="match status" value="1"/>
</dbReference>
<evidence type="ECO:0000256" key="6">
    <source>
        <dbReference type="ARBA" id="ARBA00015377"/>
    </source>
</evidence>
<evidence type="ECO:0000256" key="3">
    <source>
        <dbReference type="ARBA" id="ARBA00003317"/>
    </source>
</evidence>
<keyword evidence="21" id="KW-1185">Reference proteome</keyword>
<dbReference type="CDD" id="cd06445">
    <property type="entry name" value="ATase"/>
    <property type="match status" value="1"/>
</dbReference>
<dbReference type="EC" id="2.1.1.63" evidence="5"/>
<keyword evidence="10" id="KW-0808">Transferase</keyword>
<feature type="domain" description="Methylated-DNA-[protein]-cysteine S-methyltransferase DNA binding" evidence="18">
    <location>
        <begin position="110"/>
        <end position="188"/>
    </location>
</feature>
<proteinExistence type="inferred from homology"/>
<dbReference type="Gene3D" id="1.10.10.10">
    <property type="entry name" value="Winged helix-like DNA-binding domain superfamily/Winged helix DNA-binding domain"/>
    <property type="match status" value="1"/>
</dbReference>
<comment type="catalytic activity">
    <reaction evidence="16">
        <text>a 6-O-methyl-2'-deoxyguanosine in DNA + L-cysteinyl-[protein] = S-methyl-L-cysteinyl-[protein] + a 2'-deoxyguanosine in DNA</text>
        <dbReference type="Rhea" id="RHEA:24000"/>
        <dbReference type="Rhea" id="RHEA-COMP:10131"/>
        <dbReference type="Rhea" id="RHEA-COMP:10132"/>
        <dbReference type="Rhea" id="RHEA-COMP:11367"/>
        <dbReference type="Rhea" id="RHEA-COMP:11368"/>
        <dbReference type="ChEBI" id="CHEBI:29950"/>
        <dbReference type="ChEBI" id="CHEBI:82612"/>
        <dbReference type="ChEBI" id="CHEBI:85445"/>
        <dbReference type="ChEBI" id="CHEBI:85448"/>
        <dbReference type="EC" id="2.1.1.63"/>
    </reaction>
</comment>
<keyword evidence="13" id="KW-0862">Zinc</keyword>
<evidence type="ECO:0000256" key="17">
    <source>
        <dbReference type="SAM" id="MobiDB-lite"/>
    </source>
</evidence>
<gene>
    <name evidence="20" type="ORF">GL263_19990</name>
</gene>
<comment type="caution">
    <text evidence="20">The sequence shown here is derived from an EMBL/GenBank/DDBJ whole genome shotgun (WGS) entry which is preliminary data.</text>
</comment>
<dbReference type="HAMAP" id="MF_00772">
    <property type="entry name" value="OGT"/>
    <property type="match status" value="1"/>
</dbReference>
<dbReference type="SUPFAM" id="SSF53155">
    <property type="entry name" value="Methylated DNA-protein cysteine methyltransferase domain"/>
    <property type="match status" value="1"/>
</dbReference>
<evidence type="ECO:0000256" key="13">
    <source>
        <dbReference type="ARBA" id="ARBA00022833"/>
    </source>
</evidence>
<evidence type="ECO:0000256" key="12">
    <source>
        <dbReference type="ARBA" id="ARBA00022763"/>
    </source>
</evidence>
<evidence type="ECO:0000256" key="9">
    <source>
        <dbReference type="ARBA" id="ARBA00022603"/>
    </source>
</evidence>
<keyword evidence="11" id="KW-0479">Metal-binding</keyword>
<organism evidence="20 21">
    <name type="scientific">Streptomyces durbertensis</name>
    <dbReference type="NCBI Taxonomy" id="2448886"/>
    <lineage>
        <taxon>Bacteria</taxon>
        <taxon>Bacillati</taxon>
        <taxon>Actinomycetota</taxon>
        <taxon>Actinomycetes</taxon>
        <taxon>Kitasatosporales</taxon>
        <taxon>Streptomycetaceae</taxon>
        <taxon>Streptomyces</taxon>
    </lineage>
</organism>
<keyword evidence="8" id="KW-0597">Phosphoprotein</keyword>
<dbReference type="InterPro" id="IPR036217">
    <property type="entry name" value="MethylDNA_cys_MeTrfase_DNAb"/>
</dbReference>
<dbReference type="Proteomes" id="UP000766698">
    <property type="component" value="Unassembled WGS sequence"/>
</dbReference>
<comment type="similarity">
    <text evidence="4">Belongs to the MGMT family.</text>
</comment>
<dbReference type="InterPro" id="IPR001497">
    <property type="entry name" value="MethylDNA_cys_MeTrfase_AS"/>
</dbReference>
<dbReference type="EMBL" id="WMLF01000350">
    <property type="protein sequence ID" value="MBB1245817.1"/>
    <property type="molecule type" value="Genomic_DNA"/>
</dbReference>
<keyword evidence="15" id="KW-0234">DNA repair</keyword>
<evidence type="ECO:0000256" key="7">
    <source>
        <dbReference type="ARBA" id="ARBA00022490"/>
    </source>
</evidence>
<dbReference type="SUPFAM" id="SSF46767">
    <property type="entry name" value="Methylated DNA-protein cysteine methyltransferase, C-terminal domain"/>
    <property type="match status" value="1"/>
</dbReference>
<dbReference type="InterPro" id="IPR008332">
    <property type="entry name" value="MethylG_MeTrfase_N"/>
</dbReference>
<evidence type="ECO:0000256" key="16">
    <source>
        <dbReference type="ARBA" id="ARBA00049348"/>
    </source>
</evidence>
<evidence type="ECO:0000256" key="5">
    <source>
        <dbReference type="ARBA" id="ARBA00011918"/>
    </source>
</evidence>
<keyword evidence="14" id="KW-0238">DNA-binding</keyword>
<keyword evidence="7" id="KW-0963">Cytoplasm</keyword>
<evidence type="ECO:0000313" key="20">
    <source>
        <dbReference type="EMBL" id="MBB1245817.1"/>
    </source>
</evidence>
<dbReference type="InterPro" id="IPR036631">
    <property type="entry name" value="MGMT_N_sf"/>
</dbReference>
<keyword evidence="9" id="KW-0489">Methyltransferase</keyword>
<evidence type="ECO:0000256" key="1">
    <source>
        <dbReference type="ARBA" id="ARBA00001286"/>
    </source>
</evidence>
<dbReference type="Pfam" id="PF01035">
    <property type="entry name" value="DNA_binding_1"/>
    <property type="match status" value="1"/>
</dbReference>
<evidence type="ECO:0000259" key="18">
    <source>
        <dbReference type="Pfam" id="PF01035"/>
    </source>
</evidence>
<dbReference type="PANTHER" id="PTHR46460:SF1">
    <property type="entry name" value="METHYLATED-DNA--PROTEIN-CYSTEINE METHYLTRANSFERASE"/>
    <property type="match status" value="1"/>
</dbReference>
<sequence length="188" mass="19547">MTGNTPTGDPPARDTSAPAREDVSWTVREYPVGPLLLAASGGGLVTVAFHARGRVVERALDRLADRFAAVPVKAPEQPVLAAATRQLDEYFAGSLRSFDLPLDWALVSAFHARVLRTLTATVPFGAVVEYGELARRVGEPGAARAVGVAMGANPLPVVVPCHRVVASGGGIGGFSGGLETKRALLALE</sequence>
<accession>A0ABR6EKG9</accession>
<evidence type="ECO:0000259" key="19">
    <source>
        <dbReference type="Pfam" id="PF02870"/>
    </source>
</evidence>
<evidence type="ECO:0000256" key="15">
    <source>
        <dbReference type="ARBA" id="ARBA00023204"/>
    </source>
</evidence>
<dbReference type="RefSeq" id="WP_182857113.1">
    <property type="nucleotide sequence ID" value="NZ_WMLF01000350.1"/>
</dbReference>
<dbReference type="InterPro" id="IPR014048">
    <property type="entry name" value="MethylDNA_cys_MeTrfase_DNA-bd"/>
</dbReference>
<reference evidence="21" key="1">
    <citation type="journal article" date="2020" name="Syst. Appl. Microbiol.">
        <title>Streptomyces alkaliterrae sp. nov., isolated from an alkaline soil, and emended descriptions of Streptomyces alkaliphilus, Streptomyces calidiresistens and Streptomyces durbertensis.</title>
        <authorList>
            <person name="Swiecimska M."/>
            <person name="Golinska P."/>
            <person name="Nouioui I."/>
            <person name="Wypij M."/>
            <person name="Rai M."/>
            <person name="Sangal V."/>
            <person name="Goodfellow M."/>
        </authorList>
    </citation>
    <scope>NUCLEOTIDE SEQUENCE [LARGE SCALE GENOMIC DNA]</scope>
    <source>
        <strain evidence="21">DSM 104538</strain>
    </source>
</reference>
<evidence type="ECO:0000256" key="11">
    <source>
        <dbReference type="ARBA" id="ARBA00022723"/>
    </source>
</evidence>
<feature type="region of interest" description="Disordered" evidence="17">
    <location>
        <begin position="1"/>
        <end position="21"/>
    </location>
</feature>
<name>A0ABR6EKG9_9ACTN</name>
<dbReference type="InterPro" id="IPR023546">
    <property type="entry name" value="MGMT"/>
</dbReference>